<dbReference type="Gene3D" id="3.60.15.10">
    <property type="entry name" value="Ribonuclease Z/Hydroxyacylglutathione hydrolase-like"/>
    <property type="match status" value="1"/>
</dbReference>
<comment type="caution">
    <text evidence="1">The sequence shown here is derived from an EMBL/GenBank/DDBJ whole genome shotgun (WGS) entry which is preliminary data.</text>
</comment>
<evidence type="ECO:0000313" key="1">
    <source>
        <dbReference type="EMBL" id="GAH22509.1"/>
    </source>
</evidence>
<reference evidence="1" key="1">
    <citation type="journal article" date="2014" name="Front. Microbiol.">
        <title>High frequency of phylogenetically diverse reductive dehalogenase-homologous genes in deep subseafloor sedimentary metagenomes.</title>
        <authorList>
            <person name="Kawai M."/>
            <person name="Futagami T."/>
            <person name="Toyoda A."/>
            <person name="Takaki Y."/>
            <person name="Nishi S."/>
            <person name="Hori S."/>
            <person name="Arai W."/>
            <person name="Tsubouchi T."/>
            <person name="Morono Y."/>
            <person name="Uchiyama I."/>
            <person name="Ito T."/>
            <person name="Fujiyama A."/>
            <person name="Inagaki F."/>
            <person name="Takami H."/>
        </authorList>
    </citation>
    <scope>NUCLEOTIDE SEQUENCE</scope>
    <source>
        <strain evidence="1">Expedition CK06-06</strain>
    </source>
</reference>
<evidence type="ECO:0008006" key="2">
    <source>
        <dbReference type="Google" id="ProtNLM"/>
    </source>
</evidence>
<sequence length="113" mass="12605">AIGSFLFTHTLSNSFSNHIYALLNKQPKFSNLTFAGDNFTNASQPSLAQSLPLKWVESLKRIEAMDIDMVVPGHGKVCGKSEVREFRLFIEKCIDMVREAIRQGVSKEEAADS</sequence>
<feature type="non-terminal residue" evidence="1">
    <location>
        <position position="1"/>
    </location>
</feature>
<dbReference type="SUPFAM" id="SSF56281">
    <property type="entry name" value="Metallo-hydrolase/oxidoreductase"/>
    <property type="match status" value="1"/>
</dbReference>
<dbReference type="AlphaFoldDB" id="X1EZE0"/>
<dbReference type="EMBL" id="BART01039682">
    <property type="protein sequence ID" value="GAH22509.1"/>
    <property type="molecule type" value="Genomic_DNA"/>
</dbReference>
<name>X1EZE0_9ZZZZ</name>
<protein>
    <recommendedName>
        <fullName evidence="2">Metallo-beta-lactamase domain-containing protein</fullName>
    </recommendedName>
</protein>
<accession>X1EZE0</accession>
<proteinExistence type="predicted"/>
<organism evidence="1">
    <name type="scientific">marine sediment metagenome</name>
    <dbReference type="NCBI Taxonomy" id="412755"/>
    <lineage>
        <taxon>unclassified sequences</taxon>
        <taxon>metagenomes</taxon>
        <taxon>ecological metagenomes</taxon>
    </lineage>
</organism>
<gene>
    <name evidence="1" type="ORF">S01H4_65071</name>
</gene>
<dbReference type="InterPro" id="IPR036866">
    <property type="entry name" value="RibonucZ/Hydroxyglut_hydro"/>
</dbReference>
<feature type="non-terminal residue" evidence="1">
    <location>
        <position position="113"/>
    </location>
</feature>